<dbReference type="GO" id="GO:0006107">
    <property type="term" value="P:oxaloacetate metabolic process"/>
    <property type="evidence" value="ECO:0007669"/>
    <property type="project" value="UniProtKB-ARBA"/>
</dbReference>
<dbReference type="PANTHER" id="PTHR11820:SF100">
    <property type="entry name" value="FUMARYLACETOACETATE HYDROLASE FAMILY PROTEIN (AFU_ORTHOLOGUE AFUA_4G01490)"/>
    <property type="match status" value="1"/>
</dbReference>
<organism evidence="4 5">
    <name type="scientific">Fusarium flagelliforme</name>
    <dbReference type="NCBI Taxonomy" id="2675880"/>
    <lineage>
        <taxon>Eukaryota</taxon>
        <taxon>Fungi</taxon>
        <taxon>Dikarya</taxon>
        <taxon>Ascomycota</taxon>
        <taxon>Pezizomycotina</taxon>
        <taxon>Sordariomycetes</taxon>
        <taxon>Hypocreomycetidae</taxon>
        <taxon>Hypocreales</taxon>
        <taxon>Nectriaceae</taxon>
        <taxon>Fusarium</taxon>
        <taxon>Fusarium incarnatum-equiseti species complex</taxon>
    </lineage>
</organism>
<dbReference type="PANTHER" id="PTHR11820">
    <property type="entry name" value="ACYLPYRUVASE"/>
    <property type="match status" value="1"/>
</dbReference>
<evidence type="ECO:0000256" key="2">
    <source>
        <dbReference type="ARBA" id="ARBA00022723"/>
    </source>
</evidence>
<comment type="similarity">
    <text evidence="1">Belongs to the FAH family.</text>
</comment>
<comment type="caution">
    <text evidence="4">The sequence shown here is derived from an EMBL/GenBank/DDBJ whole genome shotgun (WGS) entry which is preliminary data.</text>
</comment>
<dbReference type="GO" id="GO:0050163">
    <property type="term" value="F:oxaloacetate tautomerase activity"/>
    <property type="evidence" value="ECO:0007669"/>
    <property type="project" value="UniProtKB-ARBA"/>
</dbReference>
<dbReference type="EMBL" id="PXXK01000131">
    <property type="protein sequence ID" value="RFN50604.1"/>
    <property type="molecule type" value="Genomic_DNA"/>
</dbReference>
<evidence type="ECO:0000259" key="3">
    <source>
        <dbReference type="Pfam" id="PF01557"/>
    </source>
</evidence>
<dbReference type="Proteomes" id="UP000265631">
    <property type="component" value="Unassembled WGS sequence"/>
</dbReference>
<dbReference type="SUPFAM" id="SSF56529">
    <property type="entry name" value="FAH"/>
    <property type="match status" value="1"/>
</dbReference>
<keyword evidence="5" id="KW-1185">Reference proteome</keyword>
<dbReference type="InterPro" id="IPR011234">
    <property type="entry name" value="Fumarylacetoacetase-like_C"/>
</dbReference>
<accession>A0A395MRL7</accession>
<dbReference type="GO" id="GO:0046872">
    <property type="term" value="F:metal ion binding"/>
    <property type="evidence" value="ECO:0007669"/>
    <property type="project" value="UniProtKB-KW"/>
</dbReference>
<dbReference type="Pfam" id="PF01557">
    <property type="entry name" value="FAA_hydrolase"/>
    <property type="match status" value="1"/>
</dbReference>
<reference evidence="4 5" key="1">
    <citation type="journal article" date="2018" name="PLoS Pathog.">
        <title>Evolution of structural diversity of trichothecenes, a family of toxins produced by plant pathogenic and entomopathogenic fungi.</title>
        <authorList>
            <person name="Proctor R.H."/>
            <person name="McCormick S.P."/>
            <person name="Kim H.S."/>
            <person name="Cardoza R.E."/>
            <person name="Stanley A.M."/>
            <person name="Lindo L."/>
            <person name="Kelly A."/>
            <person name="Brown D.W."/>
            <person name="Lee T."/>
            <person name="Vaughan M.M."/>
            <person name="Alexander N.J."/>
            <person name="Busman M."/>
            <person name="Gutierrez S."/>
        </authorList>
    </citation>
    <scope>NUCLEOTIDE SEQUENCE [LARGE SCALE GENOMIC DNA]</scope>
    <source>
        <strain evidence="4 5">NRRL 13405</strain>
    </source>
</reference>
<evidence type="ECO:0000313" key="4">
    <source>
        <dbReference type="EMBL" id="RFN50604.1"/>
    </source>
</evidence>
<sequence>MKVAWQRLIRFVATDGRILRGEPILPSPNFDLGDTTEETGLKARVIEGDDIYGETGATRVTDEVVTVKTLLGPLASTDVPTIRCVGLNYATHIREAGRKVPPFPSIFFKPSTTISDHGTNVVIPKLAQDEQADYEGELVVIIGKDAKNVKESEALEYVAAYTAGNDISSRKWQRDPNLAGSVPQWGFSKGFDTFAPLGPALVSSSLIPFPEKLHLQTTINSELRQDAGLDDLVFSISTLIAHLSSGTTLQKGSIIMTGTPGGKSTQTTFLNGGDANQITEGVGAGLRPPKYLQPGTNMEVKITEIGTLKNGVEFE</sequence>
<evidence type="ECO:0000313" key="5">
    <source>
        <dbReference type="Proteomes" id="UP000265631"/>
    </source>
</evidence>
<keyword evidence="2" id="KW-0479">Metal-binding</keyword>
<dbReference type="AlphaFoldDB" id="A0A395MRL7"/>
<dbReference type="Gene3D" id="3.90.850.10">
    <property type="entry name" value="Fumarylacetoacetase-like, C-terminal domain"/>
    <property type="match status" value="1"/>
</dbReference>
<dbReference type="FunFam" id="3.90.850.10:FF:000002">
    <property type="entry name" value="2-hydroxyhepta-2,4-diene-1,7-dioate isomerase"/>
    <property type="match status" value="1"/>
</dbReference>
<protein>
    <recommendedName>
        <fullName evidence="3">Fumarylacetoacetase-like C-terminal domain-containing protein</fullName>
    </recommendedName>
</protein>
<feature type="domain" description="Fumarylacetoacetase-like C-terminal" evidence="3">
    <location>
        <begin position="81"/>
        <end position="312"/>
    </location>
</feature>
<dbReference type="InterPro" id="IPR036663">
    <property type="entry name" value="Fumarylacetoacetase_C_sf"/>
</dbReference>
<proteinExistence type="inferred from homology"/>
<name>A0A395MRL7_9HYPO</name>
<evidence type="ECO:0000256" key="1">
    <source>
        <dbReference type="ARBA" id="ARBA00010211"/>
    </source>
</evidence>
<gene>
    <name evidence="4" type="ORF">FIE12Z_5107</name>
</gene>
<dbReference type="STRING" id="2594813.A0A395MRL7"/>